<feature type="compositionally biased region" description="Low complexity" evidence="1">
    <location>
        <begin position="59"/>
        <end position="68"/>
    </location>
</feature>
<dbReference type="OrthoDB" id="166018at2759"/>
<evidence type="ECO:0000256" key="1">
    <source>
        <dbReference type="SAM" id="MobiDB-lite"/>
    </source>
</evidence>
<keyword evidence="2" id="KW-0418">Kinase</keyword>
<proteinExistence type="predicted"/>
<comment type="caution">
    <text evidence="2">The sequence shown here is derived from an EMBL/GenBank/DDBJ whole genome shotgun (WGS) entry which is preliminary data.</text>
</comment>
<evidence type="ECO:0000313" key="3">
    <source>
        <dbReference type="Proteomes" id="UP000221165"/>
    </source>
</evidence>
<feature type="region of interest" description="Disordered" evidence="1">
    <location>
        <begin position="371"/>
        <end position="418"/>
    </location>
</feature>
<accession>A0A2C6L1I4</accession>
<name>A0A2C6L1I4_9APIC</name>
<dbReference type="VEuPathDB" id="ToxoDB:CSUI_000299"/>
<keyword evidence="3" id="KW-1185">Reference proteome</keyword>
<gene>
    <name evidence="2" type="ORF">CSUI_000299</name>
</gene>
<dbReference type="GeneID" id="94423744"/>
<sequence>MCLVLGSSSQKTDGTAADNGGAYGCSGTSADSSLSPKSQAVSETLNALQTHHPGESLDSMTTSTMLSEESGEEMSEMVTTPLAGEGTEESVAKSKQGADANVEEGARDQAHKAPVSTPDSVAHLDANNSDDMHVDEDGDSRSATPKPRSPRKATRVEAPVTASCARIGERGGMATDGLDEDDVTGCCESDVSEGLESDDFSTCMVEDRESLSPGGVFTPSVIEHGETLSSFQTTATSCKEGWGFYEADADWFSSRCDGQQPHTHNTSKALSSSPETDSLQVPLSDEEEQSTSSGNTSSCSVASSCHVSSPSCTELHPSSCSQSSSSVTHEEGTSAGSRMHSASSGVISVMNTSCMMMATTDRQEYMVGCEEDDRISRGEDRSGSEEDELIHSHSEGADVGDDDEEGYTTSSCSVAPHHHDSPECFPSLPAEECFSRSETVFIFDWDDTLLPSSWISQKGLTLDSRAQELHIWRPKLGQAAMWAEHTLFIASRLGQVIIVTNAEAGWVDLSCQKFMPALASMLKHFHIVSARSMYESSCCNTPFMWKEAAFFEELQRHFHSDSQRWNVISVGDSSHEREAVFSVCKRLRRMYNVTTKSLKLLEAPAVEELHSQHELMQKCLAPVARHVGNLDLCVTKAAESQVNSAAAKLPPSLQGSVAGPHTICHHPLSHELIGRA</sequence>
<feature type="compositionally biased region" description="Polar residues" evidence="1">
    <location>
        <begin position="26"/>
        <end position="49"/>
    </location>
</feature>
<feature type="region of interest" description="Disordered" evidence="1">
    <location>
        <begin position="262"/>
        <end position="299"/>
    </location>
</feature>
<feature type="region of interest" description="Disordered" evidence="1">
    <location>
        <begin position="1"/>
        <end position="160"/>
    </location>
</feature>
<feature type="region of interest" description="Disordered" evidence="1">
    <location>
        <begin position="316"/>
        <end position="343"/>
    </location>
</feature>
<feature type="compositionally biased region" description="Polar residues" evidence="1">
    <location>
        <begin position="262"/>
        <end position="281"/>
    </location>
</feature>
<protein>
    <submittedName>
        <fullName evidence="2">Protein kinase</fullName>
    </submittedName>
</protein>
<dbReference type="RefSeq" id="XP_067927486.1">
    <property type="nucleotide sequence ID" value="XM_068060533.1"/>
</dbReference>
<dbReference type="PANTHER" id="PTHR38899">
    <property type="entry name" value="DOMAIN OOKINETE PROTEIN, PUTATIVE-RELATED"/>
    <property type="match status" value="1"/>
</dbReference>
<reference evidence="2 3" key="1">
    <citation type="journal article" date="2017" name="Int. J. Parasitol.">
        <title>The genome of the protozoan parasite Cystoisospora suis and a reverse vaccinology approach to identify vaccine candidates.</title>
        <authorList>
            <person name="Palmieri N."/>
            <person name="Shrestha A."/>
            <person name="Ruttkowski B."/>
            <person name="Beck T."/>
            <person name="Vogl C."/>
            <person name="Tomley F."/>
            <person name="Blake D.P."/>
            <person name="Joachim A."/>
        </authorList>
    </citation>
    <scope>NUCLEOTIDE SEQUENCE [LARGE SCALE GENOMIC DNA]</scope>
    <source>
        <strain evidence="2 3">Wien I</strain>
    </source>
</reference>
<feature type="compositionally biased region" description="Low complexity" evidence="1">
    <location>
        <begin position="316"/>
        <end position="326"/>
    </location>
</feature>
<organism evidence="2 3">
    <name type="scientific">Cystoisospora suis</name>
    <dbReference type="NCBI Taxonomy" id="483139"/>
    <lineage>
        <taxon>Eukaryota</taxon>
        <taxon>Sar</taxon>
        <taxon>Alveolata</taxon>
        <taxon>Apicomplexa</taxon>
        <taxon>Conoidasida</taxon>
        <taxon>Coccidia</taxon>
        <taxon>Eucoccidiorida</taxon>
        <taxon>Eimeriorina</taxon>
        <taxon>Sarcocystidae</taxon>
        <taxon>Cystoisospora</taxon>
    </lineage>
</organism>
<dbReference type="Proteomes" id="UP000221165">
    <property type="component" value="Unassembled WGS sequence"/>
</dbReference>
<dbReference type="AlphaFoldDB" id="A0A2C6L1I4"/>
<feature type="compositionally biased region" description="Polar residues" evidence="1">
    <location>
        <begin position="1"/>
        <end position="13"/>
    </location>
</feature>
<dbReference type="GO" id="GO:0016301">
    <property type="term" value="F:kinase activity"/>
    <property type="evidence" value="ECO:0007669"/>
    <property type="project" value="UniProtKB-KW"/>
</dbReference>
<keyword evidence="2" id="KW-0808">Transferase</keyword>
<evidence type="ECO:0000313" key="2">
    <source>
        <dbReference type="EMBL" id="PHJ25840.1"/>
    </source>
</evidence>
<feature type="compositionally biased region" description="Polar residues" evidence="1">
    <location>
        <begin position="334"/>
        <end position="343"/>
    </location>
</feature>
<feature type="compositionally biased region" description="Basic and acidic residues" evidence="1">
    <location>
        <begin position="374"/>
        <end position="396"/>
    </location>
</feature>
<feature type="compositionally biased region" description="Low complexity" evidence="1">
    <location>
        <begin position="290"/>
        <end position="299"/>
    </location>
</feature>
<dbReference type="PANTHER" id="PTHR38899:SF1">
    <property type="entry name" value="PROTEIN KINASE"/>
    <property type="match status" value="1"/>
</dbReference>
<dbReference type="EMBL" id="MIGC01000129">
    <property type="protein sequence ID" value="PHJ25840.1"/>
    <property type="molecule type" value="Genomic_DNA"/>
</dbReference>